<dbReference type="EMBL" id="CP001980">
    <property type="protein sequence ID" value="ADQ00041.1"/>
    <property type="molecule type" value="Genomic_DNA"/>
</dbReference>
<keyword evidence="11" id="KW-0472">Membrane</keyword>
<sequence length="373" mass="40320">MYKAIALLMLGALVTGCAYAPGSHIDTTKRGSFYSGDSEAATVDYSELIRVSQIDADILFDPSVMTVPAPASNLIQPDDAYEYRVGVGDVLQVIVWDHPELTIPAGENRSSAETGNVVNSDGTIYYPYIGYVQAAGKTTIEIREDIASRLARFIESPEVDVSVASFQSRRIYISGAVETPGVYPLTNVPTRLVDAISQAGGIDEGADWRNVILTREGKDYRLSLKAILESGNTQHNILLQSGDVVTVPLGDDQKVFVLGQVASTQTLPMGRNGLTLAEAISNVGGLNERQAEATGVFVIRRAEDTDADKPIDLFQLDMSDATALVLADRFVLNDRDLIYVTTAPAARWNRVISLLTPSFSALFLGDRVADLLE</sequence>
<evidence type="ECO:0000256" key="11">
    <source>
        <dbReference type="ARBA" id="ARBA00023136"/>
    </source>
</evidence>
<keyword evidence="13" id="KW-0998">Cell outer membrane</keyword>
<dbReference type="InterPro" id="IPR054765">
    <property type="entry name" value="SLBB_dom"/>
</dbReference>
<protein>
    <submittedName>
        <fullName evidence="19">Polysaccharide biosynthesis/export protein</fullName>
    </submittedName>
</protein>
<keyword evidence="7 15" id="KW-0732">Signal</keyword>
<reference evidence="19 20" key="1">
    <citation type="journal article" date="2010" name="Stand. Genomic Sci.">
        <title>Complete genome sequence of Marinobacter adhaerens type strain (HP15), a diatom-interacting marine microorganism.</title>
        <authorList>
            <person name="Gardes A."/>
            <person name="Kaeppel E."/>
            <person name="Shehzad A."/>
            <person name="Seebah S."/>
            <person name="Teeling H."/>
            <person name="Yarza P."/>
            <person name="Glockner F.O."/>
            <person name="Grossart H.P."/>
            <person name="Ullrich M.S."/>
        </authorList>
    </citation>
    <scope>NUCLEOTIDE SEQUENCE [LARGE SCALE GENOMIC DNA]</scope>
    <source>
        <strain evidence="20">DSM 23420 / HP15</strain>
        <plasmid evidence="20">Plasmid pHP-187</plasmid>
    </source>
</reference>
<evidence type="ECO:0000256" key="10">
    <source>
        <dbReference type="ARBA" id="ARBA00023114"/>
    </source>
</evidence>
<dbReference type="InterPro" id="IPR040716">
    <property type="entry name" value="Wza_C"/>
</dbReference>
<feature type="signal peptide" evidence="15">
    <location>
        <begin position="1"/>
        <end position="20"/>
    </location>
</feature>
<evidence type="ECO:0000256" key="4">
    <source>
        <dbReference type="ARBA" id="ARBA00022452"/>
    </source>
</evidence>
<keyword evidence="10" id="KW-0626">Porin</keyword>
<dbReference type="PATRIC" id="fig|225937.3.peg.4275"/>
<dbReference type="PANTHER" id="PTHR33619">
    <property type="entry name" value="POLYSACCHARIDE EXPORT PROTEIN GFCE-RELATED"/>
    <property type="match status" value="1"/>
</dbReference>
<feature type="domain" description="SLBB" evidence="18">
    <location>
        <begin position="170"/>
        <end position="247"/>
    </location>
</feature>
<keyword evidence="19" id="KW-0614">Plasmid</keyword>
<dbReference type="GO" id="GO:0046930">
    <property type="term" value="C:pore complex"/>
    <property type="evidence" value="ECO:0007669"/>
    <property type="project" value="UniProtKB-KW"/>
</dbReference>
<dbReference type="PANTHER" id="PTHR33619:SF3">
    <property type="entry name" value="POLYSACCHARIDE EXPORT PROTEIN GFCE-RELATED"/>
    <property type="match status" value="1"/>
</dbReference>
<gene>
    <name evidence="19" type="ordered locus">HP15_p187g44</name>
</gene>
<evidence type="ECO:0000256" key="9">
    <source>
        <dbReference type="ARBA" id="ARBA00023065"/>
    </source>
</evidence>
<organism evidence="19 20">
    <name type="scientific">Marinobacter adhaerens (strain DSM 23420 / HP15)</name>
    <dbReference type="NCBI Taxonomy" id="225937"/>
    <lineage>
        <taxon>Bacteria</taxon>
        <taxon>Pseudomonadati</taxon>
        <taxon>Pseudomonadota</taxon>
        <taxon>Gammaproteobacteria</taxon>
        <taxon>Pseudomonadales</taxon>
        <taxon>Marinobacteraceae</taxon>
        <taxon>Marinobacter</taxon>
    </lineage>
</organism>
<evidence type="ECO:0000256" key="7">
    <source>
        <dbReference type="ARBA" id="ARBA00022729"/>
    </source>
</evidence>
<evidence type="ECO:0000259" key="16">
    <source>
        <dbReference type="Pfam" id="PF02563"/>
    </source>
</evidence>
<geneLocation type="plasmid" evidence="19 20">
    <name>pHP-187</name>
</geneLocation>
<dbReference type="KEGG" id="mad:HP15_p187g44"/>
<dbReference type="AlphaFoldDB" id="E4PS06"/>
<evidence type="ECO:0000256" key="12">
    <source>
        <dbReference type="ARBA" id="ARBA00023139"/>
    </source>
</evidence>
<evidence type="ECO:0000259" key="18">
    <source>
        <dbReference type="Pfam" id="PF22461"/>
    </source>
</evidence>
<feature type="chain" id="PRO_5003187407" evidence="15">
    <location>
        <begin position="21"/>
        <end position="373"/>
    </location>
</feature>
<dbReference type="Gene3D" id="3.10.560.10">
    <property type="entry name" value="Outer membrane lipoprotein wza domain like"/>
    <property type="match status" value="2"/>
</dbReference>
<evidence type="ECO:0000259" key="17">
    <source>
        <dbReference type="Pfam" id="PF18412"/>
    </source>
</evidence>
<dbReference type="Gene3D" id="3.30.1950.10">
    <property type="entry name" value="wza like domain"/>
    <property type="match status" value="1"/>
</dbReference>
<dbReference type="NCBIfam" id="NF011658">
    <property type="entry name" value="PRK15078.1"/>
    <property type="match status" value="1"/>
</dbReference>
<accession>E4PS06</accession>
<reference evidence="20" key="2">
    <citation type="submission" date="2010-02" db="EMBL/GenBank/DDBJ databases">
        <title>Complete genome sequence of Marinobacter adhaerens type strain (HP15).</title>
        <authorList>
            <person name="Gaerdes A.A.M."/>
            <person name="Kaeppel E."/>
            <person name="Shezad A."/>
            <person name="Seebah S."/>
            <person name="Teeling H."/>
            <person name="Yarza P."/>
            <person name="Gloeckner F.O."/>
            <person name="Ullrich M.S."/>
        </authorList>
    </citation>
    <scope>NUCLEOTIDE SEQUENCE [LARGE SCALE GENOMIC DNA]</scope>
    <source>
        <strain evidence="20">DSM 23420 / HP15</strain>
        <plasmid evidence="20">Plasmid pHP-187</plasmid>
    </source>
</reference>
<dbReference type="Pfam" id="PF02563">
    <property type="entry name" value="Poly_export"/>
    <property type="match status" value="1"/>
</dbReference>
<dbReference type="GO" id="GO:0015159">
    <property type="term" value="F:polysaccharide transmembrane transporter activity"/>
    <property type="evidence" value="ECO:0007669"/>
    <property type="project" value="InterPro"/>
</dbReference>
<dbReference type="HOGENOM" id="CLU_038343_4_2_6"/>
<dbReference type="InterPro" id="IPR049712">
    <property type="entry name" value="Poly_export"/>
</dbReference>
<evidence type="ECO:0000313" key="20">
    <source>
        <dbReference type="Proteomes" id="UP000007077"/>
    </source>
</evidence>
<keyword evidence="6" id="KW-0812">Transmembrane</keyword>
<dbReference type="RefSeq" id="WP_014579330.1">
    <property type="nucleotide sequence ID" value="NC_017507.1"/>
</dbReference>
<evidence type="ECO:0000256" key="14">
    <source>
        <dbReference type="ARBA" id="ARBA00023288"/>
    </source>
</evidence>
<keyword evidence="3" id="KW-0813">Transport</keyword>
<dbReference type="GO" id="GO:0006811">
    <property type="term" value="P:monoatomic ion transport"/>
    <property type="evidence" value="ECO:0007669"/>
    <property type="project" value="UniProtKB-KW"/>
</dbReference>
<evidence type="ECO:0000256" key="6">
    <source>
        <dbReference type="ARBA" id="ARBA00022692"/>
    </source>
</evidence>
<dbReference type="Proteomes" id="UP000007077">
    <property type="component" value="Plasmid pHP-187"/>
</dbReference>
<evidence type="ECO:0000256" key="5">
    <source>
        <dbReference type="ARBA" id="ARBA00022597"/>
    </source>
</evidence>
<dbReference type="Pfam" id="PF18412">
    <property type="entry name" value="Wza_C"/>
    <property type="match status" value="1"/>
</dbReference>
<dbReference type="InterPro" id="IPR003715">
    <property type="entry name" value="Poly_export_N"/>
</dbReference>
<keyword evidence="8" id="KW-0625">Polysaccharide transport</keyword>
<comment type="subcellular location">
    <subcellularLocation>
        <location evidence="1">Cell outer membrane</location>
        <topology evidence="1">Multi-pass membrane protein</topology>
    </subcellularLocation>
</comment>
<evidence type="ECO:0000256" key="13">
    <source>
        <dbReference type="ARBA" id="ARBA00023237"/>
    </source>
</evidence>
<feature type="domain" description="SLBB" evidence="18">
    <location>
        <begin position="253"/>
        <end position="340"/>
    </location>
</feature>
<dbReference type="GO" id="GO:0015288">
    <property type="term" value="F:porin activity"/>
    <property type="evidence" value="ECO:0007669"/>
    <property type="project" value="UniProtKB-KW"/>
</dbReference>
<feature type="domain" description="Polysaccharide export protein N-terminal" evidence="16">
    <location>
        <begin position="79"/>
        <end position="163"/>
    </location>
</feature>
<proteinExistence type="inferred from homology"/>
<keyword evidence="12" id="KW-0564">Palmitate</keyword>
<evidence type="ECO:0000313" key="19">
    <source>
        <dbReference type="EMBL" id="ADQ00041.1"/>
    </source>
</evidence>
<name>E4PS06_MARAH</name>
<evidence type="ECO:0000256" key="2">
    <source>
        <dbReference type="ARBA" id="ARBA00009450"/>
    </source>
</evidence>
<evidence type="ECO:0000256" key="8">
    <source>
        <dbReference type="ARBA" id="ARBA00023047"/>
    </source>
</evidence>
<evidence type="ECO:0000256" key="1">
    <source>
        <dbReference type="ARBA" id="ARBA00004571"/>
    </source>
</evidence>
<dbReference type="PROSITE" id="PS51257">
    <property type="entry name" value="PROKAR_LIPOPROTEIN"/>
    <property type="match status" value="1"/>
</dbReference>
<keyword evidence="14" id="KW-0449">Lipoprotein</keyword>
<dbReference type="GO" id="GO:0009279">
    <property type="term" value="C:cell outer membrane"/>
    <property type="evidence" value="ECO:0007669"/>
    <property type="project" value="UniProtKB-SubCell"/>
</dbReference>
<dbReference type="Pfam" id="PF22461">
    <property type="entry name" value="SLBB_2"/>
    <property type="match status" value="2"/>
</dbReference>
<keyword evidence="5" id="KW-0762">Sugar transport</keyword>
<feature type="domain" description="Outer-membrane lipoprotein Wza C-terminal" evidence="17">
    <location>
        <begin position="343"/>
        <end position="360"/>
    </location>
</feature>
<evidence type="ECO:0000256" key="15">
    <source>
        <dbReference type="SAM" id="SignalP"/>
    </source>
</evidence>
<keyword evidence="4" id="KW-1134">Transmembrane beta strand</keyword>
<comment type="similarity">
    <text evidence="2">Belongs to the BexD/CtrA/VexA family.</text>
</comment>
<evidence type="ECO:0000256" key="3">
    <source>
        <dbReference type="ARBA" id="ARBA00022448"/>
    </source>
</evidence>
<keyword evidence="9" id="KW-0406">Ion transport</keyword>